<feature type="modified residue" description="N6-(pyridoxal phosphate)lysine" evidence="9">
    <location>
        <position position="304"/>
    </location>
</feature>
<dbReference type="HAMAP" id="MF_00834">
    <property type="entry name" value="BioA"/>
    <property type="match status" value="1"/>
</dbReference>
<keyword evidence="3 9" id="KW-0032">Aminotransferase</keyword>
<comment type="catalytic activity">
    <reaction evidence="8 9">
        <text>(8S)-8-amino-7-oxononanoate + S-adenosyl-L-methionine = S-adenosyl-4-methylsulfanyl-2-oxobutanoate + (7R,8S)-7,8-diammoniononanoate</text>
        <dbReference type="Rhea" id="RHEA:16861"/>
        <dbReference type="ChEBI" id="CHEBI:16490"/>
        <dbReference type="ChEBI" id="CHEBI:59789"/>
        <dbReference type="ChEBI" id="CHEBI:149468"/>
        <dbReference type="ChEBI" id="CHEBI:149469"/>
        <dbReference type="EC" id="2.6.1.62"/>
    </reaction>
</comment>
<dbReference type="Proteomes" id="UP000001497">
    <property type="component" value="Chromosome"/>
</dbReference>
<dbReference type="SUPFAM" id="SSF53383">
    <property type="entry name" value="PLP-dependent transferases"/>
    <property type="match status" value="1"/>
</dbReference>
<keyword evidence="11" id="KW-1185">Reference proteome</keyword>
<organism evidence="10 11">
    <name type="scientific">Fibrobacter succinogenes (strain ATCC 19169 / S85)</name>
    <dbReference type="NCBI Taxonomy" id="59374"/>
    <lineage>
        <taxon>Bacteria</taxon>
        <taxon>Pseudomonadati</taxon>
        <taxon>Fibrobacterota</taxon>
        <taxon>Fibrobacteria</taxon>
        <taxon>Fibrobacterales</taxon>
        <taxon>Fibrobacteraceae</taxon>
        <taxon>Fibrobacter</taxon>
    </lineage>
</organism>
<dbReference type="InterPro" id="IPR015421">
    <property type="entry name" value="PyrdxlP-dep_Trfase_major"/>
</dbReference>
<comment type="subunit">
    <text evidence="9">Homodimer.</text>
</comment>
<evidence type="ECO:0000256" key="4">
    <source>
        <dbReference type="ARBA" id="ARBA00022679"/>
    </source>
</evidence>
<feature type="binding site" evidence="9">
    <location>
        <begin position="135"/>
        <end position="136"/>
    </location>
    <ligand>
        <name>pyridoxal 5'-phosphate</name>
        <dbReference type="ChEBI" id="CHEBI:597326"/>
    </ligand>
</feature>
<evidence type="ECO:0000256" key="2">
    <source>
        <dbReference type="ARBA" id="ARBA00005063"/>
    </source>
</evidence>
<feature type="binding site" evidence="9">
    <location>
        <position position="337"/>
    </location>
    <ligand>
        <name>substrate</name>
    </ligand>
</feature>
<reference evidence="10" key="1">
    <citation type="submission" date="2009-10" db="EMBL/GenBank/DDBJ databases">
        <title>Complete sequence of Fibrobacter succinogenes subsp. succinogenes S85.</title>
        <authorList>
            <consortium name="US DOE Joint Genome Institute"/>
            <person name="Lucas S."/>
            <person name="Copeland A."/>
            <person name="Lapidus A."/>
            <person name="Glavina del Rio T."/>
            <person name="Tice H."/>
            <person name="Bruce D."/>
            <person name="Goodwin L."/>
            <person name="Pitluck S."/>
            <person name="Chertkov O."/>
            <person name="Detter J.C."/>
            <person name="Han C."/>
            <person name="Tapia R."/>
            <person name="Larimer F."/>
            <person name="Land M."/>
            <person name="Hauser L."/>
            <person name="Kyrpides N."/>
            <person name="Mikhailova N."/>
            <person name="Weimer P.J."/>
            <person name="Stevenson D.M."/>
            <person name="Boyum J."/>
            <person name="Brumm P.I."/>
            <person name="Mead D."/>
        </authorList>
    </citation>
    <scope>NUCLEOTIDE SEQUENCE [LARGE SCALE GENOMIC DNA]</scope>
    <source>
        <strain evidence="10">S85</strain>
    </source>
</reference>
<evidence type="ECO:0000256" key="7">
    <source>
        <dbReference type="ARBA" id="ARBA00022898"/>
    </source>
</evidence>
<comment type="similarity">
    <text evidence="9">Belongs to the class-III pyridoxal-phosphate-dependent aminotransferase family. BioA subfamily.</text>
</comment>
<dbReference type="Pfam" id="PF00202">
    <property type="entry name" value="Aminotran_3"/>
    <property type="match status" value="1"/>
</dbReference>
<name>A0ABN3YY00_FIBSS</name>
<keyword evidence="7 9" id="KW-0663">Pyridoxal phosphate</keyword>
<keyword evidence="5 9" id="KW-0949">S-adenosyl-L-methionine</keyword>
<feature type="binding site" evidence="9">
    <location>
        <position position="168"/>
    </location>
    <ligand>
        <name>substrate</name>
    </ligand>
</feature>
<dbReference type="InterPro" id="IPR015422">
    <property type="entry name" value="PyrdxlP-dep_Trfase_small"/>
</dbReference>
<comment type="function">
    <text evidence="9">Catalyzes the transfer of the alpha-amino group from S-adenosyl-L-methionine (SAM) to 7-keto-8-aminopelargonic acid (KAPA) to form 7,8-diaminopelargonic acid (DAPA). It is the only aminotransferase known to utilize SAM as an amino donor.</text>
</comment>
<evidence type="ECO:0000256" key="9">
    <source>
        <dbReference type="HAMAP-Rule" id="MF_00834"/>
    </source>
</evidence>
<evidence type="ECO:0000256" key="6">
    <source>
        <dbReference type="ARBA" id="ARBA00022756"/>
    </source>
</evidence>
<keyword evidence="6 9" id="KW-0093">Biotin biosynthesis</keyword>
<comment type="subcellular location">
    <subcellularLocation>
        <location evidence="9">Cytoplasm</location>
    </subcellularLocation>
</comment>
<evidence type="ECO:0000256" key="3">
    <source>
        <dbReference type="ARBA" id="ARBA00022576"/>
    </source>
</evidence>
<comment type="cofactor">
    <cofactor evidence="1 9">
        <name>pyridoxal 5'-phosphate</name>
        <dbReference type="ChEBI" id="CHEBI:597326"/>
    </cofactor>
</comment>
<dbReference type="PANTHER" id="PTHR42684">
    <property type="entry name" value="ADENOSYLMETHIONINE-8-AMINO-7-OXONONANOATE AMINOTRANSFERASE"/>
    <property type="match status" value="1"/>
</dbReference>
<evidence type="ECO:0000256" key="5">
    <source>
        <dbReference type="ARBA" id="ARBA00022691"/>
    </source>
</evidence>
<feature type="binding site" evidence="9">
    <location>
        <position position="304"/>
    </location>
    <ligand>
        <name>substrate</name>
    </ligand>
</feature>
<evidence type="ECO:0000256" key="1">
    <source>
        <dbReference type="ARBA" id="ARBA00001933"/>
    </source>
</evidence>
<dbReference type="Gene3D" id="3.90.1150.10">
    <property type="entry name" value="Aspartate Aminotransferase, domain 1"/>
    <property type="match status" value="1"/>
</dbReference>
<dbReference type="GO" id="GO:0008483">
    <property type="term" value="F:transaminase activity"/>
    <property type="evidence" value="ECO:0007669"/>
    <property type="project" value="UniProtKB-KW"/>
</dbReference>
<dbReference type="InterPro" id="IPR005814">
    <property type="entry name" value="Aminotrans_3"/>
</dbReference>
<evidence type="ECO:0000256" key="8">
    <source>
        <dbReference type="ARBA" id="ARBA00048449"/>
    </source>
</evidence>
<keyword evidence="4 9" id="KW-0808">Transferase</keyword>
<dbReference type="PANTHER" id="PTHR42684:SF17">
    <property type="entry name" value="ADENOSYLMETHIONINE-8-AMINO-7-OXONONANOATE AMINOTRANSFERASE"/>
    <property type="match status" value="1"/>
</dbReference>
<feature type="binding site" evidence="9">
    <location>
        <begin position="338"/>
        <end position="339"/>
    </location>
    <ligand>
        <name>pyridoxal 5'-phosphate</name>
        <dbReference type="ChEBI" id="CHEBI:597326"/>
    </ligand>
</feature>
<dbReference type="EC" id="2.6.1.62" evidence="9"/>
<protein>
    <recommendedName>
        <fullName evidence="9">Adenosylmethionine-8-amino-7-oxononanoate aminotransferase</fullName>
        <ecNumber evidence="9">2.6.1.62</ecNumber>
    </recommendedName>
    <alternativeName>
        <fullName evidence="9">7,8-diamino-pelargonic acid aminotransferase</fullName>
        <shortName evidence="9">DAPA AT</shortName>
        <shortName evidence="9">DAPA aminotransferase</shortName>
    </alternativeName>
    <alternativeName>
        <fullName evidence="9">7,8-diaminononanoate synthase</fullName>
        <shortName evidence="9">DANS</shortName>
    </alternativeName>
    <alternativeName>
        <fullName evidence="9">Diaminopelargonic acid synthase</fullName>
    </alternativeName>
</protein>
<feature type="binding site" evidence="9">
    <location>
        <position position="421"/>
    </location>
    <ligand>
        <name>substrate</name>
    </ligand>
</feature>
<proteinExistence type="inferred from homology"/>
<comment type="pathway">
    <text evidence="2 9">Cofactor biosynthesis; biotin biosynthesis; 7,8-diaminononanoate from 8-amino-7-oxononanoate (SAM route): step 1/1.</text>
</comment>
<keyword evidence="9" id="KW-0963">Cytoplasm</keyword>
<dbReference type="NCBIfam" id="TIGR00508">
    <property type="entry name" value="bioA"/>
    <property type="match status" value="1"/>
</dbReference>
<dbReference type="CDD" id="cd00610">
    <property type="entry name" value="OAT_like"/>
    <property type="match status" value="1"/>
</dbReference>
<feature type="site" description="Participates in the substrate recognition with KAPA and in a stacking interaction with the adenine ring of SAM" evidence="9">
    <location>
        <position position="40"/>
    </location>
</feature>
<evidence type="ECO:0000313" key="10">
    <source>
        <dbReference type="EMBL" id="ACX76538.1"/>
    </source>
</evidence>
<feature type="binding site" evidence="9">
    <location>
        <position position="268"/>
    </location>
    <ligand>
        <name>pyridoxal 5'-phosphate</name>
        <dbReference type="ChEBI" id="CHEBI:597326"/>
    </ligand>
</feature>
<evidence type="ECO:0000313" key="11">
    <source>
        <dbReference type="Proteomes" id="UP000001497"/>
    </source>
</evidence>
<gene>
    <name evidence="9" type="primary">bioA</name>
    <name evidence="10" type="ordered locus">Fisuc_2958</name>
</gene>
<dbReference type="EMBL" id="CP001792">
    <property type="protein sequence ID" value="ACX76538.1"/>
    <property type="molecule type" value="Genomic_DNA"/>
</dbReference>
<dbReference type="InterPro" id="IPR005815">
    <property type="entry name" value="BioA"/>
</dbReference>
<accession>A0ABN3YY00</accession>
<dbReference type="Gene3D" id="3.40.640.10">
    <property type="entry name" value="Type I PLP-dependent aspartate aminotransferase-like (Major domain)"/>
    <property type="match status" value="1"/>
</dbReference>
<feature type="binding site" evidence="9">
    <location>
        <position position="75"/>
    </location>
    <ligand>
        <name>substrate</name>
    </ligand>
</feature>
<dbReference type="InterPro" id="IPR015424">
    <property type="entry name" value="PyrdxlP-dep_Trfase"/>
</dbReference>
<sequence length="467" mass="51690">MPRGTFNYEKSRGNARAFFYIAPQMNTLLNFDSEHLWHPYAALKNTPARFLAKSAHGTTIETADGLKLIDAVSSWWCMAHGHNAPEIVEAIRKQSEKMCHVMFGGFTHEPAIELGEKLVNFLPEGLNKIFFADSGSIAVECAAKMAVQYQHSLGRPERCKLVALKGGYHGDTAGAMALSDPDGMHVLFRGIMPHHYFAERPNCRFDSAWDDSDFASMERVVEEHKDEIAAVICEPVFQGGNGMWLYNAGYLRRLRELCDRYGILLILDEIASGFYRTGPRFAMMHTATQDCADFIKPDIMCVGKALTGGSITMAACVASEKVADTITNSKIPAFMHGPTYMANPLACAAGIASLSLFESRDYASSVARIEKRLKANLEPLRSLENAADVRVLGAIGVLELKAKPSADDILRVIRETGVWLRPFCNYVYTMPPFITSDAEVERICEAIKMIGKCEPAPIVDGEDEFHE</sequence>